<evidence type="ECO:0000259" key="5">
    <source>
        <dbReference type="Pfam" id="PF17992"/>
    </source>
</evidence>
<evidence type="ECO:0000256" key="2">
    <source>
        <dbReference type="ARBA" id="ARBA00023295"/>
    </source>
</evidence>
<dbReference type="InterPro" id="IPR017853">
    <property type="entry name" value="GH"/>
</dbReference>
<dbReference type="Proteomes" id="UP000019276">
    <property type="component" value="Unassembled WGS sequence"/>
</dbReference>
<dbReference type="STRING" id="1328313.DS2_02930"/>
<dbReference type="GO" id="GO:0009341">
    <property type="term" value="C:beta-galactosidase complex"/>
    <property type="evidence" value="ECO:0007669"/>
    <property type="project" value="InterPro"/>
</dbReference>
<dbReference type="GO" id="GO:0004565">
    <property type="term" value="F:beta-galactosidase activity"/>
    <property type="evidence" value="ECO:0007669"/>
    <property type="project" value="InterPro"/>
</dbReference>
<dbReference type="SMR" id="W7QVJ1"/>
<evidence type="ECO:0000256" key="1">
    <source>
        <dbReference type="ARBA" id="ARBA00022801"/>
    </source>
</evidence>
<dbReference type="InterPro" id="IPR040669">
    <property type="entry name" value="Agarase_CBM"/>
</dbReference>
<name>W7QVJ1_9ALTE</name>
<dbReference type="InterPro" id="IPR013529">
    <property type="entry name" value="Glyco_hydro_42_N"/>
</dbReference>
<feature type="domain" description="Agarase CBM-like" evidence="5">
    <location>
        <begin position="48"/>
        <end position="222"/>
    </location>
</feature>
<dbReference type="PROSITE" id="PS51257">
    <property type="entry name" value="PROKAR_LIPOPROTEIN"/>
    <property type="match status" value="1"/>
</dbReference>
<dbReference type="AlphaFoldDB" id="W7QVJ1"/>
<feature type="signal peptide" evidence="3">
    <location>
        <begin position="1"/>
        <end position="22"/>
    </location>
</feature>
<dbReference type="Pfam" id="PF02449">
    <property type="entry name" value="Glyco_hydro_42"/>
    <property type="match status" value="1"/>
</dbReference>
<feature type="chain" id="PRO_5004901799" evidence="3">
    <location>
        <begin position="23"/>
        <end position="775"/>
    </location>
</feature>
<dbReference type="Gene3D" id="2.60.120.430">
    <property type="entry name" value="Galactose-binding lectin"/>
    <property type="match status" value="1"/>
</dbReference>
<evidence type="ECO:0000259" key="4">
    <source>
        <dbReference type="Pfam" id="PF02449"/>
    </source>
</evidence>
<dbReference type="PATRIC" id="fig|1328313.3.peg.609"/>
<keyword evidence="1" id="KW-0378">Hydrolase</keyword>
<dbReference type="SUPFAM" id="SSF51445">
    <property type="entry name" value="(Trans)glycosidases"/>
    <property type="match status" value="1"/>
</dbReference>
<proteinExistence type="predicted"/>
<feature type="domain" description="Glycoside hydrolase family 42 N-terminal" evidence="4">
    <location>
        <begin position="483"/>
        <end position="652"/>
    </location>
</feature>
<keyword evidence="7" id="KW-1185">Reference proteome</keyword>
<protein>
    <submittedName>
        <fullName evidence="6">Beta-agarase</fullName>
    </submittedName>
</protein>
<evidence type="ECO:0000256" key="3">
    <source>
        <dbReference type="SAM" id="SignalP"/>
    </source>
</evidence>
<reference evidence="6 7" key="1">
    <citation type="journal article" date="2014" name="Genome Announc.">
        <title>Draft Genome Sequence of the Agar-Degrading Bacterium Catenovulum sp. Strain DS-2, Isolated from Intestines of Haliotis diversicolor.</title>
        <authorList>
            <person name="Shan D."/>
            <person name="Li X."/>
            <person name="Gu Z."/>
            <person name="Wei G."/>
            <person name="Gao Z."/>
            <person name="Shao Z."/>
        </authorList>
    </citation>
    <scope>NUCLEOTIDE SEQUENCE [LARGE SCALE GENOMIC DNA]</scope>
    <source>
        <strain evidence="6 7">DS-2</strain>
    </source>
</reference>
<dbReference type="eggNOG" id="COG1874">
    <property type="taxonomic scope" value="Bacteria"/>
</dbReference>
<sequence>MNKIYLSSLVALMLAACGDKSASTNQTPEQAQQRKGEQSWPIATFEQGLPNTLKTLNAKAQLANTSELEGNKALKIEFDATHLKSELSFKAAKPWDWSQYGDINLAADISNLSTESIQIYIEIKDATGWPHIRSVSIPAKYTGTYYALLKGPQLELDSGLREDPKSWQSDDHKMFWMRGAKKLQLDKITSVRFFVESIKNNKTLLIDNLRVRQNPRFNQDYLKDLTDAYGQSYKFDYPTKVTSDEQLKALAEAEIAQLEQQGTMADRSKFGGWASGPKLEATGYFRTEKVDGKWAIVDPEGHLFFSSALANIRIANTTTFTGVDFKDDSVRYVDPEDVTPEDSLGIRPVSNQAQQTRYIRSDMRHKMFTWLPGYDHELANHYSYRRSSHKGPMAHGETYSFYQANLERRYGEEYPDSYLDTWRDVTIKRFKNWGFTSTGNWTDASFYQMNRIPYFANGWIIGDFKTVSSGQDVWSRMPDPFDPEFKRRAIITAQVIGEEIKNNPWCIGIFVDNEKSWGNDSSLQRRYGIVLNTLTREDSDSPLKAKLTEMMQTKYQSIQALNQAWQTDIDSWQTFSKGVKVTDLNDTVVADLSDMSFTYANEYFKIVHDALADVAPNHMYMGVRMAAWGLTTEAANAAAQYADIMSYNFYREYAHPKAWEFLERLDKPSLIGEFHIGATSDTGLYHPGLIHAADQQDRAQMYKDYMYSVIDNPYMVGAHWFQYLDSPLTGRAYDGENYNTGFVTTTDVPYQQMVEAAKEVNANLYQRKFGNTVKK</sequence>
<evidence type="ECO:0000313" key="6">
    <source>
        <dbReference type="EMBL" id="EWH11743.1"/>
    </source>
</evidence>
<dbReference type="Pfam" id="PF17992">
    <property type="entry name" value="Agarase_CBM"/>
    <property type="match status" value="1"/>
</dbReference>
<dbReference type="GO" id="GO:0005975">
    <property type="term" value="P:carbohydrate metabolic process"/>
    <property type="evidence" value="ECO:0007669"/>
    <property type="project" value="InterPro"/>
</dbReference>
<dbReference type="OrthoDB" id="9760450at2"/>
<keyword evidence="3" id="KW-0732">Signal</keyword>
<gene>
    <name evidence="6" type="ORF">DS2_02930</name>
</gene>
<evidence type="ECO:0000313" key="7">
    <source>
        <dbReference type="Proteomes" id="UP000019276"/>
    </source>
</evidence>
<comment type="caution">
    <text evidence="6">The sequence shown here is derived from an EMBL/GenBank/DDBJ whole genome shotgun (WGS) entry which is preliminary data.</text>
</comment>
<organism evidence="6 7">
    <name type="scientific">Catenovulum agarivorans DS-2</name>
    <dbReference type="NCBI Taxonomy" id="1328313"/>
    <lineage>
        <taxon>Bacteria</taxon>
        <taxon>Pseudomonadati</taxon>
        <taxon>Pseudomonadota</taxon>
        <taxon>Gammaproteobacteria</taxon>
        <taxon>Alteromonadales</taxon>
        <taxon>Alteromonadaceae</taxon>
        <taxon>Catenovulum</taxon>
    </lineage>
</organism>
<accession>W7QVJ1</accession>
<dbReference type="RefSeq" id="WP_035013132.1">
    <property type="nucleotide sequence ID" value="NZ_ARZY01000003.1"/>
</dbReference>
<dbReference type="EMBL" id="ARZY01000003">
    <property type="protein sequence ID" value="EWH11743.1"/>
    <property type="molecule type" value="Genomic_DNA"/>
</dbReference>
<dbReference type="Gene3D" id="3.20.20.80">
    <property type="entry name" value="Glycosidases"/>
    <property type="match status" value="1"/>
</dbReference>
<keyword evidence="2" id="KW-0326">Glycosidase</keyword>